<dbReference type="eggNOG" id="ENOG502QUTF">
    <property type="taxonomic scope" value="Eukaryota"/>
</dbReference>
<dbReference type="AlphaFoldDB" id="M2Y2Z7"/>
<dbReference type="Gramene" id="EME30189">
    <property type="protein sequence ID" value="EME30189"/>
    <property type="gene ID" value="Gasu_25620"/>
</dbReference>
<keyword evidence="1" id="KW-0479">Metal-binding</keyword>
<evidence type="ECO:0000256" key="4">
    <source>
        <dbReference type="PROSITE-ProRule" id="PRU00134"/>
    </source>
</evidence>
<proteinExistence type="predicted"/>
<feature type="domain" description="MYND-type" evidence="5">
    <location>
        <begin position="251"/>
        <end position="290"/>
    </location>
</feature>
<evidence type="ECO:0000313" key="7">
    <source>
        <dbReference type="Proteomes" id="UP000030680"/>
    </source>
</evidence>
<name>M2Y2Z7_GALSU</name>
<evidence type="ECO:0000259" key="5">
    <source>
        <dbReference type="PROSITE" id="PS50865"/>
    </source>
</evidence>
<dbReference type="Proteomes" id="UP000030680">
    <property type="component" value="Unassembled WGS sequence"/>
</dbReference>
<dbReference type="SUPFAM" id="SSF144232">
    <property type="entry name" value="HIT/MYND zinc finger-like"/>
    <property type="match status" value="1"/>
</dbReference>
<dbReference type="GO" id="GO:0008270">
    <property type="term" value="F:zinc ion binding"/>
    <property type="evidence" value="ECO:0007669"/>
    <property type="project" value="UniProtKB-KW"/>
</dbReference>
<evidence type="ECO:0000256" key="3">
    <source>
        <dbReference type="ARBA" id="ARBA00022833"/>
    </source>
</evidence>
<evidence type="ECO:0000256" key="1">
    <source>
        <dbReference type="ARBA" id="ARBA00022723"/>
    </source>
</evidence>
<dbReference type="Pfam" id="PF01753">
    <property type="entry name" value="zf-MYND"/>
    <property type="match status" value="1"/>
</dbReference>
<reference evidence="7" key="1">
    <citation type="journal article" date="2013" name="Science">
        <title>Gene transfer from bacteria and archaea facilitated evolution of an extremophilic eukaryote.</title>
        <authorList>
            <person name="Schonknecht G."/>
            <person name="Chen W.H."/>
            <person name="Ternes C.M."/>
            <person name="Barbier G.G."/>
            <person name="Shrestha R.P."/>
            <person name="Stanke M."/>
            <person name="Brautigam A."/>
            <person name="Baker B.J."/>
            <person name="Banfield J.F."/>
            <person name="Garavito R.M."/>
            <person name="Carr K."/>
            <person name="Wilkerson C."/>
            <person name="Rensing S.A."/>
            <person name="Gagneul D."/>
            <person name="Dickenson N.E."/>
            <person name="Oesterhelt C."/>
            <person name="Lercher M.J."/>
            <person name="Weber A.P."/>
        </authorList>
    </citation>
    <scope>NUCLEOTIDE SEQUENCE [LARGE SCALE GENOMIC DNA]</scope>
    <source>
        <strain evidence="7">074W</strain>
    </source>
</reference>
<evidence type="ECO:0000313" key="6">
    <source>
        <dbReference type="EMBL" id="EME30189.1"/>
    </source>
</evidence>
<dbReference type="Gene3D" id="6.10.140.2220">
    <property type="match status" value="1"/>
</dbReference>
<dbReference type="KEGG" id="gsl:Gasu_25620"/>
<sequence length="424" mass="48583">MMERIITDKDTVTALRKLQKKDSEVIQYVSRRLRVWVQTEQHKAIRPYYHFAVCLYPSGQVIGYELCKTPNEKPSGKQVLDFLCRILLQPPNGEEAHRPGTISFTDQELETQLANELFSYGIRTQVLQPAEGLENLVKAVSESLIKRELATRTNASERPGLLSKQGVDLSLVQSFFTVAFQLRQKGPWYEFSESQVYGIRLLDRFRFVVILGSSENVFGIAVSSSLSHFRKKYCQAMGMNWLSSSSSEVFCTFCGAQQLLYTYRCSQCKIAHYCNEKCQKNDWPVHKQECQSSTMRERENDIVRPYLKRKEMTLIYCAETAVPFDDLDLQSQYCCPLYPNEDNFPVAFVMIDNGETVLDRPTKEELQWLIRLCEVLVDSCGKPVSVLNEDSIIQNDKMIYVETLGSHPSTATQLSGPKEMEAKD</sequence>
<protein>
    <recommendedName>
        <fullName evidence="5">MYND-type domain-containing protein</fullName>
    </recommendedName>
</protein>
<dbReference type="PROSITE" id="PS50865">
    <property type="entry name" value="ZF_MYND_2"/>
    <property type="match status" value="1"/>
</dbReference>
<keyword evidence="3" id="KW-0862">Zinc</keyword>
<evidence type="ECO:0000256" key="2">
    <source>
        <dbReference type="ARBA" id="ARBA00022771"/>
    </source>
</evidence>
<organism evidence="6 7">
    <name type="scientific">Galdieria sulphuraria</name>
    <name type="common">Red alga</name>
    <dbReference type="NCBI Taxonomy" id="130081"/>
    <lineage>
        <taxon>Eukaryota</taxon>
        <taxon>Rhodophyta</taxon>
        <taxon>Bangiophyceae</taxon>
        <taxon>Galdieriales</taxon>
        <taxon>Galdieriaceae</taxon>
        <taxon>Galdieria</taxon>
    </lineage>
</organism>
<dbReference type="PROSITE" id="PS01360">
    <property type="entry name" value="ZF_MYND_1"/>
    <property type="match status" value="1"/>
</dbReference>
<dbReference type="RefSeq" id="XP_005706709.1">
    <property type="nucleotide sequence ID" value="XM_005706652.1"/>
</dbReference>
<accession>M2Y2Z7</accession>
<keyword evidence="7" id="KW-1185">Reference proteome</keyword>
<keyword evidence="2 4" id="KW-0863">Zinc-finger</keyword>
<dbReference type="OMA" id="CEQYAQL"/>
<dbReference type="InterPro" id="IPR002893">
    <property type="entry name" value="Znf_MYND"/>
</dbReference>
<dbReference type="GeneID" id="17088934"/>
<gene>
    <name evidence="6" type="ORF">Gasu_25620</name>
</gene>
<dbReference type="OrthoDB" id="2728at2759"/>
<dbReference type="EMBL" id="KB454502">
    <property type="protein sequence ID" value="EME30189.1"/>
    <property type="molecule type" value="Genomic_DNA"/>
</dbReference>
<dbReference type="STRING" id="130081.M2Y2Z7"/>